<gene>
    <name evidence="1" type="ORF">RBSH_05355</name>
</gene>
<dbReference type="AlphaFoldDB" id="K5CYV2"/>
<dbReference type="Proteomes" id="UP000007993">
    <property type="component" value="Unassembled WGS sequence"/>
</dbReference>
<accession>K5CYV2</accession>
<evidence type="ECO:0000313" key="2">
    <source>
        <dbReference type="Proteomes" id="UP000007993"/>
    </source>
</evidence>
<name>K5CYV2_RHOBT</name>
<reference evidence="1 2" key="1">
    <citation type="journal article" date="2013" name="Mar. Genomics">
        <title>Expression of sulfatases in Rhodopirellula baltica and the diversity of sulfatases in the genus Rhodopirellula.</title>
        <authorList>
            <person name="Wegner C.E."/>
            <person name="Richter-Heitmann T."/>
            <person name="Klindworth A."/>
            <person name="Klockow C."/>
            <person name="Richter M."/>
            <person name="Achstetter T."/>
            <person name="Glockner F.O."/>
            <person name="Harder J."/>
        </authorList>
    </citation>
    <scope>NUCLEOTIDE SEQUENCE [LARGE SCALE GENOMIC DNA]</scope>
    <source>
        <strain evidence="1 2">SH28</strain>
    </source>
</reference>
<dbReference type="RefSeq" id="WP_007334735.1">
    <property type="nucleotide sequence ID" value="NZ_AMCW01000150.1"/>
</dbReference>
<protein>
    <submittedName>
        <fullName evidence="1">Uncharacterized protein</fullName>
    </submittedName>
</protein>
<comment type="caution">
    <text evidence="1">The sequence shown here is derived from an EMBL/GenBank/DDBJ whole genome shotgun (WGS) entry which is preliminary data.</text>
</comment>
<evidence type="ECO:0000313" key="1">
    <source>
        <dbReference type="EMBL" id="EKJ99306.1"/>
    </source>
</evidence>
<organism evidence="1 2">
    <name type="scientific">Rhodopirellula baltica SH28</name>
    <dbReference type="NCBI Taxonomy" id="993517"/>
    <lineage>
        <taxon>Bacteria</taxon>
        <taxon>Pseudomonadati</taxon>
        <taxon>Planctomycetota</taxon>
        <taxon>Planctomycetia</taxon>
        <taxon>Pirellulales</taxon>
        <taxon>Pirellulaceae</taxon>
        <taxon>Rhodopirellula</taxon>
    </lineage>
</organism>
<dbReference type="PATRIC" id="fig|993517.3.peg.5796"/>
<sequence length="243" mass="27330">MGGKLQKRYVGRLSNPIVGVLIREEQLRKAEEAARGSALIEEVETAKNGESQLVQIARSSDGWKVLLRLSNLQLRSTATFPMSKNTTTDLPKLQELTRVCRLANDGDQAANKQLYQWVNAAPGLIDQSINALALARETLLATFASESAETVALLRVKLEREADELVGTAEGDPLLKHYAEAVALAKMDVMRCSLARMRADSDLYTMRYWEGALERSQKRWERIHKAFRKARAEHANAKNKRRR</sequence>
<dbReference type="EMBL" id="AMCW01000150">
    <property type="protein sequence ID" value="EKJ99306.1"/>
    <property type="molecule type" value="Genomic_DNA"/>
</dbReference>
<proteinExistence type="predicted"/>